<dbReference type="HAMAP" id="MF_00163">
    <property type="entry name" value="Pep_deformylase"/>
    <property type="match status" value="1"/>
</dbReference>
<dbReference type="RefSeq" id="WP_073015940.1">
    <property type="nucleotide sequence ID" value="NZ_FQXU01000003.1"/>
</dbReference>
<feature type="binding site" evidence="3">
    <location>
        <position position="88"/>
    </location>
    <ligand>
        <name>Fe cation</name>
        <dbReference type="ChEBI" id="CHEBI:24875"/>
    </ligand>
</feature>
<comment type="cofactor">
    <cofactor evidence="3">
        <name>Fe(2+)</name>
        <dbReference type="ChEBI" id="CHEBI:29033"/>
    </cofactor>
    <text evidence="3">Binds 1 Fe(2+) ion.</text>
</comment>
<comment type="catalytic activity">
    <reaction evidence="3">
        <text>N-terminal N-formyl-L-methionyl-[peptide] + H2O = N-terminal L-methionyl-[peptide] + formate</text>
        <dbReference type="Rhea" id="RHEA:24420"/>
        <dbReference type="Rhea" id="RHEA-COMP:10639"/>
        <dbReference type="Rhea" id="RHEA-COMP:10640"/>
        <dbReference type="ChEBI" id="CHEBI:15377"/>
        <dbReference type="ChEBI" id="CHEBI:15740"/>
        <dbReference type="ChEBI" id="CHEBI:49298"/>
        <dbReference type="ChEBI" id="CHEBI:64731"/>
        <dbReference type="EC" id="3.5.1.88"/>
    </reaction>
</comment>
<gene>
    <name evidence="3" type="primary">def</name>
    <name evidence="4" type="ORF">SAMN02745941_00245</name>
</gene>
<keyword evidence="3" id="KW-0479">Metal-binding</keyword>
<keyword evidence="3" id="KW-0378">Hydrolase</keyword>
<dbReference type="PRINTS" id="PR01576">
    <property type="entry name" value="PDEFORMYLASE"/>
</dbReference>
<dbReference type="InterPro" id="IPR023635">
    <property type="entry name" value="Peptide_deformylase"/>
</dbReference>
<evidence type="ECO:0000313" key="5">
    <source>
        <dbReference type="Proteomes" id="UP000184241"/>
    </source>
</evidence>
<dbReference type="Proteomes" id="UP000184241">
    <property type="component" value="Unassembled WGS sequence"/>
</dbReference>
<evidence type="ECO:0000313" key="4">
    <source>
        <dbReference type="EMBL" id="SHH51341.1"/>
    </source>
</evidence>
<dbReference type="NCBIfam" id="TIGR00079">
    <property type="entry name" value="pept_deformyl"/>
    <property type="match status" value="1"/>
</dbReference>
<dbReference type="AlphaFoldDB" id="A0A1M5TKY8"/>
<sequence>MAKRIIRIVGDELLRKKSRKIDEVNNRITTLIKDMFETMYAANGIGLAAPQVGILKRLFVIDIGEGPLVFINPEILSTEGAVCDIEGCLSIPNEQDEVERPEKIKVKAINEKGEAFTLVAEGLLARAICHENDHLDGILFTDKIKSK</sequence>
<comment type="function">
    <text evidence="3">Removes the formyl group from the N-terminal Met of newly synthesized proteins. Requires at least a dipeptide for an efficient rate of reaction. N-terminal L-methionine is a prerequisite for activity but the enzyme has broad specificity at other positions.</text>
</comment>
<feature type="active site" evidence="3">
    <location>
        <position position="131"/>
    </location>
</feature>
<dbReference type="Pfam" id="PF01327">
    <property type="entry name" value="Pep_deformylase"/>
    <property type="match status" value="1"/>
</dbReference>
<dbReference type="NCBIfam" id="NF001159">
    <property type="entry name" value="PRK00150.1-3"/>
    <property type="match status" value="1"/>
</dbReference>
<name>A0A1M5TKY8_9CLOT</name>
<dbReference type="GO" id="GO:0042586">
    <property type="term" value="F:peptide deformylase activity"/>
    <property type="evidence" value="ECO:0007669"/>
    <property type="project" value="UniProtKB-UniRule"/>
</dbReference>
<dbReference type="GO" id="GO:0006412">
    <property type="term" value="P:translation"/>
    <property type="evidence" value="ECO:0007669"/>
    <property type="project" value="UniProtKB-UniRule"/>
</dbReference>
<evidence type="ECO:0000256" key="2">
    <source>
        <dbReference type="ARBA" id="ARBA00023004"/>
    </source>
</evidence>
<dbReference type="InterPro" id="IPR036821">
    <property type="entry name" value="Peptide_deformylase_sf"/>
</dbReference>
<protein>
    <recommendedName>
        <fullName evidence="3">Peptide deformylase</fullName>
        <shortName evidence="3">PDF</shortName>
        <ecNumber evidence="3">3.5.1.88</ecNumber>
    </recommendedName>
    <alternativeName>
        <fullName evidence="3">Polypeptide deformylase</fullName>
    </alternativeName>
</protein>
<feature type="binding site" evidence="3">
    <location>
        <position position="134"/>
    </location>
    <ligand>
        <name>Fe cation</name>
        <dbReference type="ChEBI" id="CHEBI:24875"/>
    </ligand>
</feature>
<dbReference type="CDD" id="cd00487">
    <property type="entry name" value="Pep_deformylase"/>
    <property type="match status" value="1"/>
</dbReference>
<evidence type="ECO:0000256" key="1">
    <source>
        <dbReference type="ARBA" id="ARBA00010759"/>
    </source>
</evidence>
<proteinExistence type="inferred from homology"/>
<dbReference type="PANTHER" id="PTHR10458:SF22">
    <property type="entry name" value="PEPTIDE DEFORMYLASE"/>
    <property type="match status" value="1"/>
</dbReference>
<accession>A0A1M5TKY8</accession>
<dbReference type="PIRSF" id="PIRSF004749">
    <property type="entry name" value="Pep_def"/>
    <property type="match status" value="1"/>
</dbReference>
<dbReference type="GO" id="GO:0046872">
    <property type="term" value="F:metal ion binding"/>
    <property type="evidence" value="ECO:0007669"/>
    <property type="project" value="UniProtKB-KW"/>
</dbReference>
<dbReference type="SUPFAM" id="SSF56420">
    <property type="entry name" value="Peptide deformylase"/>
    <property type="match status" value="1"/>
</dbReference>
<evidence type="ECO:0000256" key="3">
    <source>
        <dbReference type="HAMAP-Rule" id="MF_00163"/>
    </source>
</evidence>
<dbReference type="EMBL" id="FQXU01000003">
    <property type="protein sequence ID" value="SHH51341.1"/>
    <property type="molecule type" value="Genomic_DNA"/>
</dbReference>
<comment type="similarity">
    <text evidence="1 3">Belongs to the polypeptide deformylase family.</text>
</comment>
<keyword evidence="2 3" id="KW-0408">Iron</keyword>
<dbReference type="EC" id="3.5.1.88" evidence="3"/>
<organism evidence="4 5">
    <name type="scientific">Clostridium intestinale DSM 6191</name>
    <dbReference type="NCBI Taxonomy" id="1121320"/>
    <lineage>
        <taxon>Bacteria</taxon>
        <taxon>Bacillati</taxon>
        <taxon>Bacillota</taxon>
        <taxon>Clostridia</taxon>
        <taxon>Eubacteriales</taxon>
        <taxon>Clostridiaceae</taxon>
        <taxon>Clostridium</taxon>
    </lineage>
</organism>
<dbReference type="PANTHER" id="PTHR10458">
    <property type="entry name" value="PEPTIDE DEFORMYLASE"/>
    <property type="match status" value="1"/>
</dbReference>
<feature type="binding site" evidence="3">
    <location>
        <position position="130"/>
    </location>
    <ligand>
        <name>Fe cation</name>
        <dbReference type="ChEBI" id="CHEBI:24875"/>
    </ligand>
</feature>
<reference evidence="4 5" key="1">
    <citation type="submission" date="2016-11" db="EMBL/GenBank/DDBJ databases">
        <authorList>
            <person name="Jaros S."/>
            <person name="Januszkiewicz K."/>
            <person name="Wedrychowicz H."/>
        </authorList>
    </citation>
    <scope>NUCLEOTIDE SEQUENCE [LARGE SCALE GENOMIC DNA]</scope>
    <source>
        <strain evidence="4 5">DSM 6191</strain>
    </source>
</reference>
<keyword evidence="3" id="KW-0648">Protein biosynthesis</keyword>
<dbReference type="Gene3D" id="3.90.45.10">
    <property type="entry name" value="Peptide deformylase"/>
    <property type="match status" value="1"/>
</dbReference>